<name>A0AAV2D9W6_9ROSI</name>
<proteinExistence type="predicted"/>
<evidence type="ECO:0000313" key="3">
    <source>
        <dbReference type="Proteomes" id="UP001497516"/>
    </source>
</evidence>
<dbReference type="Proteomes" id="UP001497516">
    <property type="component" value="Chromosome 2"/>
</dbReference>
<reference evidence="2 3" key="1">
    <citation type="submission" date="2024-04" db="EMBL/GenBank/DDBJ databases">
        <authorList>
            <person name="Fracassetti M."/>
        </authorList>
    </citation>
    <scope>NUCLEOTIDE SEQUENCE [LARGE SCALE GENOMIC DNA]</scope>
</reference>
<accession>A0AAV2D9W6</accession>
<gene>
    <name evidence="2" type="ORF">LTRI10_LOCUS12774</name>
</gene>
<protein>
    <submittedName>
        <fullName evidence="2">Uncharacterized protein</fullName>
    </submittedName>
</protein>
<organism evidence="2 3">
    <name type="scientific">Linum trigynum</name>
    <dbReference type="NCBI Taxonomy" id="586398"/>
    <lineage>
        <taxon>Eukaryota</taxon>
        <taxon>Viridiplantae</taxon>
        <taxon>Streptophyta</taxon>
        <taxon>Embryophyta</taxon>
        <taxon>Tracheophyta</taxon>
        <taxon>Spermatophyta</taxon>
        <taxon>Magnoliopsida</taxon>
        <taxon>eudicotyledons</taxon>
        <taxon>Gunneridae</taxon>
        <taxon>Pentapetalae</taxon>
        <taxon>rosids</taxon>
        <taxon>fabids</taxon>
        <taxon>Malpighiales</taxon>
        <taxon>Linaceae</taxon>
        <taxon>Linum</taxon>
    </lineage>
</organism>
<dbReference type="EMBL" id="OZ034815">
    <property type="protein sequence ID" value="CAL1370664.1"/>
    <property type="molecule type" value="Genomic_DNA"/>
</dbReference>
<sequence length="69" mass="7652">MIATSGAKITTAMLEALFVNFRKEPTQEKQRVLPVESHSSPSQPERKIVAATVKSARDIPLDKEQNDDT</sequence>
<evidence type="ECO:0000256" key="1">
    <source>
        <dbReference type="SAM" id="MobiDB-lite"/>
    </source>
</evidence>
<feature type="region of interest" description="Disordered" evidence="1">
    <location>
        <begin position="25"/>
        <end position="47"/>
    </location>
</feature>
<evidence type="ECO:0000313" key="2">
    <source>
        <dbReference type="EMBL" id="CAL1370664.1"/>
    </source>
</evidence>
<keyword evidence="3" id="KW-1185">Reference proteome</keyword>
<dbReference type="AlphaFoldDB" id="A0AAV2D9W6"/>